<organism evidence="1 2">
    <name type="scientific">Stylosanthes scabra</name>
    <dbReference type="NCBI Taxonomy" id="79078"/>
    <lineage>
        <taxon>Eukaryota</taxon>
        <taxon>Viridiplantae</taxon>
        <taxon>Streptophyta</taxon>
        <taxon>Embryophyta</taxon>
        <taxon>Tracheophyta</taxon>
        <taxon>Spermatophyta</taxon>
        <taxon>Magnoliopsida</taxon>
        <taxon>eudicotyledons</taxon>
        <taxon>Gunneridae</taxon>
        <taxon>Pentapetalae</taxon>
        <taxon>rosids</taxon>
        <taxon>fabids</taxon>
        <taxon>Fabales</taxon>
        <taxon>Fabaceae</taxon>
        <taxon>Papilionoideae</taxon>
        <taxon>50 kb inversion clade</taxon>
        <taxon>dalbergioids sensu lato</taxon>
        <taxon>Dalbergieae</taxon>
        <taxon>Pterocarpus clade</taxon>
        <taxon>Stylosanthes</taxon>
    </lineage>
</organism>
<proteinExistence type="predicted"/>
<evidence type="ECO:0000313" key="1">
    <source>
        <dbReference type="EMBL" id="MED6206490.1"/>
    </source>
</evidence>
<gene>
    <name evidence="1" type="ORF">PIB30_027288</name>
</gene>
<dbReference type="EMBL" id="JASCZI010241760">
    <property type="protein sequence ID" value="MED6206490.1"/>
    <property type="molecule type" value="Genomic_DNA"/>
</dbReference>
<protein>
    <submittedName>
        <fullName evidence="1">Uncharacterized protein</fullName>
    </submittedName>
</protein>
<accession>A0ABU6Y9K6</accession>
<evidence type="ECO:0000313" key="2">
    <source>
        <dbReference type="Proteomes" id="UP001341840"/>
    </source>
</evidence>
<keyword evidence="2" id="KW-1185">Reference proteome</keyword>
<reference evidence="1 2" key="1">
    <citation type="journal article" date="2023" name="Plants (Basel)">
        <title>Bridging the Gap: Combining Genomics and Transcriptomics Approaches to Understand Stylosanthes scabra, an Orphan Legume from the Brazilian Caatinga.</title>
        <authorList>
            <person name="Ferreira-Neto J.R.C."/>
            <person name="da Silva M.D."/>
            <person name="Binneck E."/>
            <person name="de Melo N.F."/>
            <person name="da Silva R.H."/>
            <person name="de Melo A.L.T.M."/>
            <person name="Pandolfi V."/>
            <person name="Bustamante F.O."/>
            <person name="Brasileiro-Vidal A.C."/>
            <person name="Benko-Iseppon A.M."/>
        </authorList>
    </citation>
    <scope>NUCLEOTIDE SEQUENCE [LARGE SCALE GENOMIC DNA]</scope>
    <source>
        <tissue evidence="1">Leaves</tissue>
    </source>
</reference>
<sequence length="63" mass="7483">MRRKNLREVKNNKESKEDGHKEVFVDGAPARFMWRGRPTSFLNGEVNKYRAPALPRWRVRAVE</sequence>
<dbReference type="Proteomes" id="UP001341840">
    <property type="component" value="Unassembled WGS sequence"/>
</dbReference>
<comment type="caution">
    <text evidence="1">The sequence shown here is derived from an EMBL/GenBank/DDBJ whole genome shotgun (WGS) entry which is preliminary data.</text>
</comment>
<name>A0ABU6Y9K6_9FABA</name>